<evidence type="ECO:0000313" key="2">
    <source>
        <dbReference type="EMBL" id="CAF3458545.1"/>
    </source>
</evidence>
<dbReference type="Proteomes" id="UP000663862">
    <property type="component" value="Unassembled WGS sequence"/>
</dbReference>
<feature type="region of interest" description="Disordered" evidence="1">
    <location>
        <begin position="1"/>
        <end position="23"/>
    </location>
</feature>
<dbReference type="AlphaFoldDB" id="A0A818EGQ7"/>
<sequence length="628" mass="73520">MSNPPLNQLDSQQTTTASSQPPTLEMQPYVATINEDNMVSQIDAIIRRFLTRPNHQSPYWFTLDWNAPEGTNLDYTIRLIIHEPSIILMNHNSENRSHELSPVCPDVHVHQSSVLLENQVVIEQQQQQQHQQQHEKKRKKKSRGNRQLQRYRAKLRKRAFDDVTIAQLTNNVIAQSRHENEEEGEVFDIDCQIEPLFPSDDITENKTDQMNINKRKRETKAITITEDTMLVKSFSQASISQPTAKKTCCSSKQQHLNVEKKQNHTLKNNSDKTWKHLPDYLTVPDDVFKRNLLNQVTGDQTIISQWLEDHSILQYAWKYASLTNQISYLKMEENFMEFYTSTAMAEINWLSVAPKTIITENNINWIYCKTEKNIHQRRMSIQRQLHVVTFKLNEHLQQRPPVLLTLNESAVIDINLNILSVAILAFVRKGQQRLRNQFQEKEAALKLDVKDARLVQSFYKLNPTEEQIRSAKMIWQACIDEQKAKEEASILKQRLSTQRLSPSYGLLDHSIDNLERILAQPGFQQDKRAYFNSSRQKLITQYKYQMMTLTIQATEDLVRAHSQIINDEKKKWLLENHDIHQQSWQTLLKIIEERLTIMIDRAEKNIRKKISFFDHAPTTVIIDELTGH</sequence>
<proteinExistence type="predicted"/>
<comment type="caution">
    <text evidence="2">The sequence shown here is derived from an EMBL/GenBank/DDBJ whole genome shotgun (WGS) entry which is preliminary data.</text>
</comment>
<evidence type="ECO:0000256" key="1">
    <source>
        <dbReference type="SAM" id="MobiDB-lite"/>
    </source>
</evidence>
<reference evidence="2" key="1">
    <citation type="submission" date="2021-02" db="EMBL/GenBank/DDBJ databases">
        <authorList>
            <person name="Nowell W R."/>
        </authorList>
    </citation>
    <scope>NUCLEOTIDE SEQUENCE</scope>
</reference>
<dbReference type="EMBL" id="CAJOBQ010003920">
    <property type="protein sequence ID" value="CAF4621634.1"/>
    <property type="molecule type" value="Genomic_DNA"/>
</dbReference>
<gene>
    <name evidence="2" type="ORF">FME351_LOCUS13919</name>
    <name evidence="3" type="ORF">TSG867_LOCUS29070</name>
</gene>
<accession>A0A818EGQ7</accession>
<feature type="compositionally biased region" description="Low complexity" evidence="1">
    <location>
        <begin position="11"/>
        <end position="20"/>
    </location>
</feature>
<feature type="compositionally biased region" description="Basic residues" evidence="1">
    <location>
        <begin position="135"/>
        <end position="148"/>
    </location>
</feature>
<name>A0A818EGQ7_9BILA</name>
<dbReference type="Proteomes" id="UP000663869">
    <property type="component" value="Unassembled WGS sequence"/>
</dbReference>
<protein>
    <submittedName>
        <fullName evidence="2">Uncharacterized protein</fullName>
    </submittedName>
</protein>
<feature type="region of interest" description="Disordered" evidence="1">
    <location>
        <begin position="123"/>
        <end position="148"/>
    </location>
</feature>
<feature type="compositionally biased region" description="Polar residues" evidence="1">
    <location>
        <begin position="1"/>
        <end position="10"/>
    </location>
</feature>
<dbReference type="EMBL" id="CAJNYU010001715">
    <property type="protein sequence ID" value="CAF3458545.1"/>
    <property type="molecule type" value="Genomic_DNA"/>
</dbReference>
<organism evidence="2 4">
    <name type="scientific">Rotaria socialis</name>
    <dbReference type="NCBI Taxonomy" id="392032"/>
    <lineage>
        <taxon>Eukaryota</taxon>
        <taxon>Metazoa</taxon>
        <taxon>Spiralia</taxon>
        <taxon>Gnathifera</taxon>
        <taxon>Rotifera</taxon>
        <taxon>Eurotatoria</taxon>
        <taxon>Bdelloidea</taxon>
        <taxon>Philodinida</taxon>
        <taxon>Philodinidae</taxon>
        <taxon>Rotaria</taxon>
    </lineage>
</organism>
<evidence type="ECO:0000313" key="4">
    <source>
        <dbReference type="Proteomes" id="UP000663869"/>
    </source>
</evidence>
<evidence type="ECO:0000313" key="3">
    <source>
        <dbReference type="EMBL" id="CAF4621634.1"/>
    </source>
</evidence>